<dbReference type="SUPFAM" id="SSF54928">
    <property type="entry name" value="RNA-binding domain, RBD"/>
    <property type="match status" value="1"/>
</dbReference>
<feature type="region of interest" description="Disordered" evidence="4">
    <location>
        <begin position="527"/>
        <end position="920"/>
    </location>
</feature>
<dbReference type="Proteomes" id="UP001209878">
    <property type="component" value="Unassembled WGS sequence"/>
</dbReference>
<feature type="region of interest" description="Disordered" evidence="4">
    <location>
        <begin position="29"/>
        <end position="155"/>
    </location>
</feature>
<evidence type="ECO:0000256" key="2">
    <source>
        <dbReference type="ARBA" id="ARBA00022884"/>
    </source>
</evidence>
<evidence type="ECO:0000313" key="6">
    <source>
        <dbReference type="EMBL" id="KAK2181293.1"/>
    </source>
</evidence>
<feature type="compositionally biased region" description="Basic and acidic residues" evidence="4">
    <location>
        <begin position="563"/>
        <end position="572"/>
    </location>
</feature>
<feature type="compositionally biased region" description="Low complexity" evidence="4">
    <location>
        <begin position="716"/>
        <end position="736"/>
    </location>
</feature>
<dbReference type="InterPro" id="IPR006630">
    <property type="entry name" value="La_HTH"/>
</dbReference>
<feature type="compositionally biased region" description="Pro residues" evidence="4">
    <location>
        <begin position="356"/>
        <end position="365"/>
    </location>
</feature>
<dbReference type="EMBL" id="JAODUO010000403">
    <property type="protein sequence ID" value="KAK2181293.1"/>
    <property type="molecule type" value="Genomic_DNA"/>
</dbReference>
<feature type="compositionally biased region" description="Low complexity" evidence="4">
    <location>
        <begin position="844"/>
        <end position="857"/>
    </location>
</feature>
<protein>
    <recommendedName>
        <fullName evidence="5">HTH La-type RNA-binding domain-containing protein</fullName>
    </recommendedName>
</protein>
<evidence type="ECO:0000313" key="7">
    <source>
        <dbReference type="Proteomes" id="UP001209878"/>
    </source>
</evidence>
<name>A0AAD9L0W2_RIDPI</name>
<dbReference type="SUPFAM" id="SSF46785">
    <property type="entry name" value="Winged helix' DNA-binding domain"/>
    <property type="match status" value="1"/>
</dbReference>
<feature type="region of interest" description="Disordered" evidence="4">
    <location>
        <begin position="475"/>
        <end position="510"/>
    </location>
</feature>
<evidence type="ECO:0000256" key="3">
    <source>
        <dbReference type="PROSITE-ProRule" id="PRU00332"/>
    </source>
</evidence>
<feature type="compositionally biased region" description="Polar residues" evidence="4">
    <location>
        <begin position="740"/>
        <end position="763"/>
    </location>
</feature>
<evidence type="ECO:0000259" key="5">
    <source>
        <dbReference type="PROSITE" id="PS50961"/>
    </source>
</evidence>
<feature type="compositionally biased region" description="Polar residues" evidence="4">
    <location>
        <begin position="36"/>
        <end position="50"/>
    </location>
</feature>
<dbReference type="GO" id="GO:0010494">
    <property type="term" value="C:cytoplasmic stress granule"/>
    <property type="evidence" value="ECO:0007669"/>
    <property type="project" value="TreeGrafter"/>
</dbReference>
<feature type="compositionally biased region" description="Low complexity" evidence="4">
    <location>
        <begin position="128"/>
        <end position="148"/>
    </location>
</feature>
<dbReference type="Gene3D" id="1.10.10.10">
    <property type="entry name" value="Winged helix-like DNA-binding domain superfamily/Winged helix DNA-binding domain"/>
    <property type="match status" value="1"/>
</dbReference>
<keyword evidence="2 3" id="KW-0694">RNA-binding</keyword>
<dbReference type="AlphaFoldDB" id="A0AAD9L0W2"/>
<dbReference type="InterPro" id="IPR036388">
    <property type="entry name" value="WH-like_DNA-bd_sf"/>
</dbReference>
<dbReference type="GO" id="GO:0045727">
    <property type="term" value="P:positive regulation of translation"/>
    <property type="evidence" value="ECO:0007669"/>
    <property type="project" value="TreeGrafter"/>
</dbReference>
<feature type="compositionally biased region" description="Pro residues" evidence="4">
    <location>
        <begin position="698"/>
        <end position="709"/>
    </location>
</feature>
<dbReference type="GO" id="GO:0003730">
    <property type="term" value="F:mRNA 3'-UTR binding"/>
    <property type="evidence" value="ECO:0007669"/>
    <property type="project" value="TreeGrafter"/>
</dbReference>
<keyword evidence="1" id="KW-0597">Phosphoprotein</keyword>
<comment type="caution">
    <text evidence="6">The sequence shown here is derived from an EMBL/GenBank/DDBJ whole genome shotgun (WGS) entry which is preliminary data.</text>
</comment>
<dbReference type="CDD" id="cd12430">
    <property type="entry name" value="RRM_LARP4_5_like"/>
    <property type="match status" value="1"/>
</dbReference>
<evidence type="ECO:0000256" key="1">
    <source>
        <dbReference type="ARBA" id="ARBA00022553"/>
    </source>
</evidence>
<feature type="domain" description="HTH La-type RNA-binding" evidence="5">
    <location>
        <begin position="155"/>
        <end position="244"/>
    </location>
</feature>
<dbReference type="InterPro" id="IPR036390">
    <property type="entry name" value="WH_DNA-bd_sf"/>
</dbReference>
<feature type="compositionally biased region" description="Gly residues" evidence="4">
    <location>
        <begin position="596"/>
        <end position="613"/>
    </location>
</feature>
<feature type="compositionally biased region" description="Pro residues" evidence="4">
    <location>
        <begin position="372"/>
        <end position="381"/>
    </location>
</feature>
<dbReference type="InterPro" id="IPR045180">
    <property type="entry name" value="La_dom_prot"/>
</dbReference>
<reference evidence="6" key="1">
    <citation type="journal article" date="2023" name="Mol. Biol. Evol.">
        <title>Third-Generation Sequencing Reveals the Adaptive Role of the Epigenome in Three Deep-Sea Polychaetes.</title>
        <authorList>
            <person name="Perez M."/>
            <person name="Aroh O."/>
            <person name="Sun Y."/>
            <person name="Lan Y."/>
            <person name="Juniper S.K."/>
            <person name="Young C.R."/>
            <person name="Angers B."/>
            <person name="Qian P.Y."/>
        </authorList>
    </citation>
    <scope>NUCLEOTIDE SEQUENCE</scope>
    <source>
        <strain evidence="6">R07B-5</strain>
    </source>
</reference>
<dbReference type="GO" id="GO:0005829">
    <property type="term" value="C:cytosol"/>
    <property type="evidence" value="ECO:0007669"/>
    <property type="project" value="TreeGrafter"/>
</dbReference>
<sequence>MQPTLVHYYSANSLVLCVHRNTGHYQVTSKAPGLNPNANVFQSKSPTTTMHPEATQEGDQPIKGDQSVKCDQSAKGDLSPASSTASHGFAYMNGVDGGETEEGTQDNGVVGSTSNGPDDGPDFANMNGGSEVTAAASSSETASVTGVTDDPLEDRLPDDQLRAMLKNQLEYYFSRENLANDSYLASQMDGDQFVPISTIAGFNQVKRLTNSLELVVDVLRESGNVQVDDKGLKVRPMHKRCVVILREIPNTTPLEDVAGIFSGVSCPKFASCEFAHNNSWYVTFDSEEDAQLAYQYLREEVKTFLGKPILARIKAKPLLRNSFVPKNGFKAVPLSPQPQQYLPNLYNQTPTSAAPAAPPPQPPASPQSAPAAPQPTPPAPPQQQVTAQTMPQKFTYPSQVPSVHYITPQQRFPFFPPQPTGMPMWANQVAYFDPGTAPWDALSCFQAFAANGYTPSAFNLASTAHRHSFQNARNRNAKPHKSAGNQGDRMAGNVYRNGARAHSGGGHMMSNMVRRDNHVMAAHNHLSNARVEPQQNSRGPTDGLGKDQVPRRSVNYRSRRRNKGVEDDEAKRQHSSQAPVKEAHSSMQPPGSSNGDTGGSVGGTTSGGVGGGSAHQPAKFEMEDSSFPPLPGFTNNTTTGEVFENKMSDVVKGTAKPSSSASKDMKVSAPTVASSMPTGTAPVPASPSHPPLSSTHIVPPPKAKGPAPAPAEKKPATTGAVATTTVTQTVANDTVASLPAQASHSRQKVTRSTSTDSMTNDTQAKSSSASMPASPLSPSAAVTSSSSSTTVSTQTTTKANTKPDETKPNATRLSYAQMALRGKDRVTAAVPTEKTEPAKENAVTSSTSESCTRSSNTLREQQSGGMHSPTRADYHRKDEQRVVGRRAKENREWEQRRDRARVPFRERRGGNRDFEAQPRK</sequence>
<dbReference type="Pfam" id="PF05383">
    <property type="entry name" value="La"/>
    <property type="match status" value="1"/>
</dbReference>
<dbReference type="InterPro" id="IPR035979">
    <property type="entry name" value="RBD_domain_sf"/>
</dbReference>
<keyword evidence="7" id="KW-1185">Reference proteome</keyword>
<feature type="compositionally biased region" description="Low complexity" evidence="4">
    <location>
        <begin position="764"/>
        <end position="800"/>
    </location>
</feature>
<feature type="compositionally biased region" description="Basic and acidic residues" evidence="4">
    <location>
        <begin position="60"/>
        <end position="74"/>
    </location>
</feature>
<feature type="compositionally biased region" description="Polar residues" evidence="4">
    <location>
        <begin position="105"/>
        <end position="116"/>
    </location>
</feature>
<evidence type="ECO:0000256" key="4">
    <source>
        <dbReference type="SAM" id="MobiDB-lite"/>
    </source>
</evidence>
<dbReference type="CDD" id="cd08031">
    <property type="entry name" value="LARP_4_5_like"/>
    <property type="match status" value="1"/>
</dbReference>
<accession>A0AAD9L0W2</accession>
<organism evidence="6 7">
    <name type="scientific">Ridgeia piscesae</name>
    <name type="common">Tubeworm</name>
    <dbReference type="NCBI Taxonomy" id="27915"/>
    <lineage>
        <taxon>Eukaryota</taxon>
        <taxon>Metazoa</taxon>
        <taxon>Spiralia</taxon>
        <taxon>Lophotrochozoa</taxon>
        <taxon>Annelida</taxon>
        <taxon>Polychaeta</taxon>
        <taxon>Sedentaria</taxon>
        <taxon>Canalipalpata</taxon>
        <taxon>Sabellida</taxon>
        <taxon>Siboglinidae</taxon>
        <taxon>Ridgeia</taxon>
    </lineage>
</organism>
<dbReference type="PROSITE" id="PS50961">
    <property type="entry name" value="HTH_LA"/>
    <property type="match status" value="1"/>
</dbReference>
<dbReference type="SMART" id="SM00715">
    <property type="entry name" value="LA"/>
    <property type="match status" value="1"/>
</dbReference>
<feature type="region of interest" description="Disordered" evidence="4">
    <location>
        <begin position="340"/>
        <end position="388"/>
    </location>
</feature>
<dbReference type="InterPro" id="IPR058699">
    <property type="entry name" value="RRM_LARP4/4B"/>
</dbReference>
<dbReference type="PANTHER" id="PTHR22792:SF131">
    <property type="entry name" value="LA-RELATED PROTEIN LARP4B"/>
    <property type="match status" value="1"/>
</dbReference>
<dbReference type="Pfam" id="PF26088">
    <property type="entry name" value="RRM_LARP4"/>
    <property type="match status" value="1"/>
</dbReference>
<feature type="compositionally biased region" description="Basic and acidic residues" evidence="4">
    <location>
        <begin position="870"/>
        <end position="920"/>
    </location>
</feature>
<gene>
    <name evidence="6" type="ORF">NP493_402g02016</name>
</gene>
<dbReference type="PANTHER" id="PTHR22792">
    <property type="entry name" value="LUPUS LA PROTEIN-RELATED"/>
    <property type="match status" value="1"/>
</dbReference>
<proteinExistence type="predicted"/>